<evidence type="ECO:0008006" key="3">
    <source>
        <dbReference type="Google" id="ProtNLM"/>
    </source>
</evidence>
<dbReference type="InterPro" id="IPR057119">
    <property type="entry name" value="Phage_TTP_14"/>
</dbReference>
<keyword evidence="2" id="KW-1185">Reference proteome</keyword>
<dbReference type="OrthoDB" id="5260at10239"/>
<dbReference type="RefSeq" id="YP_418038.1">
    <property type="nucleotide sequence ID" value="NC_007623.1"/>
</dbReference>
<evidence type="ECO:0000313" key="1">
    <source>
        <dbReference type="EMBL" id="CAG27099.1"/>
    </source>
</evidence>
<reference evidence="1 2" key="3">
    <citation type="journal article" date="2004" name="Bioinformatics">
        <title>PHIRE, a deterministic approach to reveal regulatory elements in bacteriophage genomes.</title>
        <authorList>
            <person name="Lavigne R."/>
            <person name="Sun W.D."/>
            <person name="Volckaert G."/>
        </authorList>
    </citation>
    <scope>NUCLEOTIDE SEQUENCE [LARGE SCALE GENOMIC DNA]</scope>
</reference>
<dbReference type="Proteomes" id="UP000001239">
    <property type="component" value="Segment"/>
</dbReference>
<reference evidence="1 2" key="1">
    <citation type="journal article" date="2002" name="Genetika">
        <title>Phenogenetic characterization of a group of giant Phi KZ-like bacteriophages of Pseudomonas aeruginosa].</title>
        <authorList>
            <person name="Burkal'tseva M.V."/>
            <person name="Krylov V.N."/>
            <person name="Pleteneva E.A."/>
            <person name="Shaburova O.V."/>
            <person name="Krylov S.V."/>
            <person name="Volckaert G."/>
            <person name="Sykilinda N.N."/>
            <person name="Kurochkina L.P."/>
            <person name="Mesyanzhinov V.V."/>
        </authorList>
    </citation>
    <scope>NUCLEOTIDE SEQUENCE [LARGE SCALE GENOMIC DNA]</scope>
</reference>
<proteinExistence type="predicted"/>
<dbReference type="Pfam" id="PF23806">
    <property type="entry name" value="Phage_TTP_14"/>
    <property type="match status" value="1"/>
</dbReference>
<evidence type="ECO:0000313" key="2">
    <source>
        <dbReference type="Proteomes" id="UP000001239"/>
    </source>
</evidence>
<dbReference type="KEGG" id="vg:5176622"/>
<dbReference type="EMBL" id="AJ697969">
    <property type="protein sequence ID" value="CAG27099.1"/>
    <property type="molecule type" value="Genomic_DNA"/>
</dbReference>
<accession>Q2Z176</accession>
<sequence>MANETNFPHRSSTTLLPKSDPFVRALDLQNRPVINAQFGGMYGWAGNVFEYVSAQPHVSQLGWCIVLSTPAAFSRLPGGTALHSLCKAWFENRSQSFEGLRDMTEVQFAQMEWTGHVLSIPSGATRSMGQVTHTGYDCIGEVFTKMFKVWQQWLVMDSEVLNAKIVILDNPGDMLIDEVSVSCIYFEPTHTMKDIAHAALVVGMMPRTSVPIEIKRNKSEEGAIRQITMEFTGLVEFDTLAVKQIARQMLKLLPLYNPDAIAAPPGFKQRSAAVTSSPSGTIERMIDQKAQVDGTAGQLYMG</sequence>
<reference evidence="1 2" key="2">
    <citation type="journal article" date="2003" name="Res. Microbiol.">
        <title>Myoviridae bacteriophages of Pseudomonas aeruginosa: a long and complex evolutionary pathway.</title>
        <authorList>
            <person name="Krylov V.N."/>
            <person name="Pleteneva E.A."/>
            <person name="Bourkalsteva M.V."/>
            <person name="Shaburova O.V."/>
            <person name="Volckaert G."/>
            <person name="Sykilinda N.N."/>
            <person name="Kurochkina L.P."/>
            <person name="Mesyanzhinov V.V."/>
        </authorList>
    </citation>
    <scope>NUCLEOTIDE SEQUENCE [LARGE SCALE GENOMIC DNA]</scope>
</reference>
<reference evidence="1 2" key="4">
    <citation type="journal article" date="2005" name="J. Mol. Biol.">
        <title>Genome comparison of Pseudomonas aeruginosa large phages.</title>
        <authorList>
            <person name="Hertveldt K."/>
            <person name="Lavigne R."/>
            <person name="Pleteneva E."/>
            <person name="Sernova N."/>
            <person name="Kurochkina L."/>
            <person name="Korchevskii R."/>
            <person name="Robben J."/>
            <person name="Mesyanzhinov V."/>
            <person name="Krylov V.N."/>
            <person name="Volckaert G."/>
        </authorList>
    </citation>
    <scope>NUCLEOTIDE SEQUENCE</scope>
</reference>
<organism evidence="1 2">
    <name type="scientific">Pseudomonas phage EL</name>
    <dbReference type="NCBI Taxonomy" id="273133"/>
    <lineage>
        <taxon>Viruses</taxon>
        <taxon>Duplodnaviria</taxon>
        <taxon>Heunggongvirae</taxon>
        <taxon>Uroviricota</taxon>
        <taxon>Caudoviricetes</taxon>
        <taxon>Chimalliviridae</taxon>
        <taxon>Elvirus</taxon>
        <taxon>Elvirus EL</taxon>
    </lineage>
</organism>
<dbReference type="GeneID" id="5176622"/>
<name>Q2Z176_9CAUD</name>
<protein>
    <recommendedName>
        <fullName evidence="3">Tail tube protein</fullName>
    </recommendedName>
</protein>